<dbReference type="EC" id="2.7.6.3" evidence="3"/>
<organism evidence="10 11">
    <name type="scientific">Clostridium oceanicum</name>
    <dbReference type="NCBI Taxonomy" id="1543"/>
    <lineage>
        <taxon>Bacteria</taxon>
        <taxon>Bacillati</taxon>
        <taxon>Bacillota</taxon>
        <taxon>Clostridia</taxon>
        <taxon>Eubacteriales</taxon>
        <taxon>Clostridiaceae</taxon>
        <taxon>Clostridium</taxon>
    </lineage>
</organism>
<feature type="domain" description="7,8-dihydro-6-hydroxymethylpterin-pyrophosphokinase" evidence="9">
    <location>
        <begin position="87"/>
        <end position="98"/>
    </location>
</feature>
<dbReference type="CDD" id="cd00483">
    <property type="entry name" value="HPPK"/>
    <property type="match status" value="1"/>
</dbReference>
<evidence type="ECO:0000256" key="6">
    <source>
        <dbReference type="ARBA" id="ARBA00022777"/>
    </source>
</evidence>
<evidence type="ECO:0000256" key="2">
    <source>
        <dbReference type="ARBA" id="ARBA00005051"/>
    </source>
</evidence>
<dbReference type="Proteomes" id="UP001501510">
    <property type="component" value="Unassembled WGS sequence"/>
</dbReference>
<evidence type="ECO:0000256" key="3">
    <source>
        <dbReference type="ARBA" id="ARBA00013253"/>
    </source>
</evidence>
<keyword evidence="5" id="KW-0547">Nucleotide-binding</keyword>
<dbReference type="Gene3D" id="3.30.70.560">
    <property type="entry name" value="7,8-Dihydro-6-hydroxymethylpterin-pyrophosphokinase HPPK"/>
    <property type="match status" value="1"/>
</dbReference>
<gene>
    <name evidence="10" type="primary">folK</name>
    <name evidence="10" type="ORF">GCM10008906_17830</name>
</gene>
<dbReference type="NCBIfam" id="TIGR01498">
    <property type="entry name" value="folK"/>
    <property type="match status" value="1"/>
</dbReference>
<evidence type="ECO:0000313" key="11">
    <source>
        <dbReference type="Proteomes" id="UP001501510"/>
    </source>
</evidence>
<reference evidence="10 11" key="1">
    <citation type="journal article" date="2019" name="Int. J. Syst. Evol. Microbiol.">
        <title>The Global Catalogue of Microorganisms (GCM) 10K type strain sequencing project: providing services to taxonomists for standard genome sequencing and annotation.</title>
        <authorList>
            <consortium name="The Broad Institute Genomics Platform"/>
            <consortium name="The Broad Institute Genome Sequencing Center for Infectious Disease"/>
            <person name="Wu L."/>
            <person name="Ma J."/>
        </authorList>
    </citation>
    <scope>NUCLEOTIDE SEQUENCE [LARGE SCALE GENOMIC DNA]</scope>
    <source>
        <strain evidence="10 11">JCM 1407</strain>
    </source>
</reference>
<dbReference type="RefSeq" id="WP_343760890.1">
    <property type="nucleotide sequence ID" value="NZ_BAAACG010000008.1"/>
</dbReference>
<dbReference type="PANTHER" id="PTHR43071:SF1">
    <property type="entry name" value="2-AMINO-4-HYDROXY-6-HYDROXYMETHYLDIHYDROPTERIDINE PYROPHOSPHOKINASE"/>
    <property type="match status" value="1"/>
</dbReference>
<keyword evidence="11" id="KW-1185">Reference proteome</keyword>
<keyword evidence="8" id="KW-0289">Folate biosynthesis</keyword>
<keyword evidence="7" id="KW-0067">ATP-binding</keyword>
<evidence type="ECO:0000256" key="8">
    <source>
        <dbReference type="ARBA" id="ARBA00022909"/>
    </source>
</evidence>
<dbReference type="PANTHER" id="PTHR43071">
    <property type="entry name" value="2-AMINO-4-HYDROXY-6-HYDROXYMETHYLDIHYDROPTERIDINE PYROPHOSPHOKINASE"/>
    <property type="match status" value="1"/>
</dbReference>
<accession>A0ABN1JGD9</accession>
<comment type="pathway">
    <text evidence="2">Cofactor biosynthesis; tetrahydrofolate biosynthesis; 2-amino-4-hydroxy-6-hydroxymethyl-7,8-dihydropteridine diphosphate from 7,8-dihydroneopterin triphosphate: step 4/4.</text>
</comment>
<dbReference type="SUPFAM" id="SSF55083">
    <property type="entry name" value="6-hydroxymethyl-7,8-dihydropterin pyrophosphokinase, HPPK"/>
    <property type="match status" value="1"/>
</dbReference>
<comment type="caution">
    <text evidence="10">The sequence shown here is derived from an EMBL/GenBank/DDBJ whole genome shotgun (WGS) entry which is preliminary data.</text>
</comment>
<evidence type="ECO:0000256" key="5">
    <source>
        <dbReference type="ARBA" id="ARBA00022741"/>
    </source>
</evidence>
<protein>
    <recommendedName>
        <fullName evidence="3">2-amino-4-hydroxy-6-hydroxymethyldihydropteridine diphosphokinase</fullName>
        <ecNumber evidence="3">2.7.6.3</ecNumber>
    </recommendedName>
</protein>
<dbReference type="Pfam" id="PF01288">
    <property type="entry name" value="HPPK"/>
    <property type="match status" value="1"/>
</dbReference>
<dbReference type="PROSITE" id="PS00794">
    <property type="entry name" value="HPPK"/>
    <property type="match status" value="1"/>
</dbReference>
<evidence type="ECO:0000259" key="9">
    <source>
        <dbReference type="PROSITE" id="PS00794"/>
    </source>
</evidence>
<proteinExistence type="predicted"/>
<dbReference type="InterPro" id="IPR035907">
    <property type="entry name" value="Hppk_sf"/>
</dbReference>
<evidence type="ECO:0000256" key="1">
    <source>
        <dbReference type="ARBA" id="ARBA00000198"/>
    </source>
</evidence>
<keyword evidence="6" id="KW-0418">Kinase</keyword>
<dbReference type="EMBL" id="BAAACG010000008">
    <property type="protein sequence ID" value="GAA0739287.1"/>
    <property type="molecule type" value="Genomic_DNA"/>
</dbReference>
<keyword evidence="4" id="KW-0808">Transferase</keyword>
<evidence type="ECO:0000256" key="7">
    <source>
        <dbReference type="ARBA" id="ARBA00022840"/>
    </source>
</evidence>
<evidence type="ECO:0000313" key="10">
    <source>
        <dbReference type="EMBL" id="GAA0739287.1"/>
    </source>
</evidence>
<evidence type="ECO:0000256" key="4">
    <source>
        <dbReference type="ARBA" id="ARBA00022679"/>
    </source>
</evidence>
<sequence length="155" mass="18244">MHVAYIAFGTNMGDKRRYIREALKKIKDKGINIIKVSSIYETEPYGVLEQDNFLNGVVQVETDLSPEMLLESLMSIEKELDRVRIKKWGPRTIDLDIIFYEDFIINKENLVVPHKDMENRDFVLKPLCELDENFIHPTLKKSVKKLYEDLQNKKL</sequence>
<comment type="catalytic activity">
    <reaction evidence="1">
        <text>6-hydroxymethyl-7,8-dihydropterin + ATP = (7,8-dihydropterin-6-yl)methyl diphosphate + AMP + H(+)</text>
        <dbReference type="Rhea" id="RHEA:11412"/>
        <dbReference type="ChEBI" id="CHEBI:15378"/>
        <dbReference type="ChEBI" id="CHEBI:30616"/>
        <dbReference type="ChEBI" id="CHEBI:44841"/>
        <dbReference type="ChEBI" id="CHEBI:72950"/>
        <dbReference type="ChEBI" id="CHEBI:456215"/>
        <dbReference type="EC" id="2.7.6.3"/>
    </reaction>
</comment>
<name>A0ABN1JGD9_9CLOT</name>
<dbReference type="InterPro" id="IPR000550">
    <property type="entry name" value="Hppk"/>
</dbReference>